<name>A0AAV6Y322_9LAMI</name>
<protein>
    <recommendedName>
        <fullName evidence="5">FRIGIDA-like protein</fullName>
    </recommendedName>
</protein>
<dbReference type="PANTHER" id="PTHR31791:SF47">
    <property type="entry name" value="INACTIVE FRIGIDA-LIKE PROTEIN 2"/>
    <property type="match status" value="1"/>
</dbReference>
<keyword evidence="6" id="KW-0175">Coiled coil</keyword>
<reference evidence="7" key="1">
    <citation type="submission" date="2019-10" db="EMBL/GenBank/DDBJ databases">
        <authorList>
            <person name="Zhang R."/>
            <person name="Pan Y."/>
            <person name="Wang J."/>
            <person name="Ma R."/>
            <person name="Yu S."/>
        </authorList>
    </citation>
    <scope>NUCLEOTIDE SEQUENCE</scope>
    <source>
        <strain evidence="7">LA-IB0</strain>
        <tissue evidence="7">Leaf</tissue>
    </source>
</reference>
<dbReference type="EMBL" id="WHWC01000002">
    <property type="protein sequence ID" value="KAG8389204.1"/>
    <property type="molecule type" value="Genomic_DNA"/>
</dbReference>
<dbReference type="GO" id="GO:0030154">
    <property type="term" value="P:cell differentiation"/>
    <property type="evidence" value="ECO:0007669"/>
    <property type="project" value="UniProtKB-KW"/>
</dbReference>
<dbReference type="GO" id="GO:0009908">
    <property type="term" value="P:flower development"/>
    <property type="evidence" value="ECO:0007669"/>
    <property type="project" value="UniProtKB-KW"/>
</dbReference>
<comment type="similarity">
    <text evidence="1 5">Belongs to the Frigida family.</text>
</comment>
<dbReference type="PANTHER" id="PTHR31791">
    <property type="entry name" value="FRIGIDA-LIKE PROTEIN 3-RELATED"/>
    <property type="match status" value="1"/>
</dbReference>
<dbReference type="Proteomes" id="UP000826271">
    <property type="component" value="Unassembled WGS sequence"/>
</dbReference>
<evidence type="ECO:0000313" key="8">
    <source>
        <dbReference type="Proteomes" id="UP000826271"/>
    </source>
</evidence>
<evidence type="ECO:0000256" key="3">
    <source>
        <dbReference type="ARBA" id="ARBA00022782"/>
    </source>
</evidence>
<feature type="coiled-coil region" evidence="6">
    <location>
        <begin position="463"/>
        <end position="490"/>
    </location>
</feature>
<feature type="coiled-coil region" evidence="6">
    <location>
        <begin position="217"/>
        <end position="282"/>
    </location>
</feature>
<evidence type="ECO:0000256" key="4">
    <source>
        <dbReference type="ARBA" id="ARBA00023089"/>
    </source>
</evidence>
<organism evidence="7 8">
    <name type="scientific">Buddleja alternifolia</name>
    <dbReference type="NCBI Taxonomy" id="168488"/>
    <lineage>
        <taxon>Eukaryota</taxon>
        <taxon>Viridiplantae</taxon>
        <taxon>Streptophyta</taxon>
        <taxon>Embryophyta</taxon>
        <taxon>Tracheophyta</taxon>
        <taxon>Spermatophyta</taxon>
        <taxon>Magnoliopsida</taxon>
        <taxon>eudicotyledons</taxon>
        <taxon>Gunneridae</taxon>
        <taxon>Pentapetalae</taxon>
        <taxon>asterids</taxon>
        <taxon>lamiids</taxon>
        <taxon>Lamiales</taxon>
        <taxon>Scrophulariaceae</taxon>
        <taxon>Buddlejeae</taxon>
        <taxon>Buddleja</taxon>
    </lineage>
</organism>
<evidence type="ECO:0000256" key="6">
    <source>
        <dbReference type="SAM" id="Coils"/>
    </source>
</evidence>
<proteinExistence type="inferred from homology"/>
<evidence type="ECO:0000256" key="1">
    <source>
        <dbReference type="ARBA" id="ARBA00008956"/>
    </source>
</evidence>
<evidence type="ECO:0000256" key="5">
    <source>
        <dbReference type="RuleBase" id="RU364012"/>
    </source>
</evidence>
<gene>
    <name evidence="7" type="ORF">BUALT_Bualt02G0204600</name>
</gene>
<evidence type="ECO:0000256" key="2">
    <source>
        <dbReference type="ARBA" id="ARBA00022473"/>
    </source>
</evidence>
<keyword evidence="4 5" id="KW-0287">Flowering</keyword>
<dbReference type="AlphaFoldDB" id="A0AAV6Y322"/>
<accession>A0AAV6Y322</accession>
<keyword evidence="8" id="KW-1185">Reference proteome</keyword>
<sequence length="778" mass="91619">MEKLFEVLSKRTNVAGKMVKYLQDACTEVESRKRNLDSARESVVKKMMGVGYLKESLEKRLTCLEEREKDFDSFREGKKRKLRLEEEEELSLRREEVVKDVKLKEERLGAELASVHEHIGWLEAAQAEVQAVRRRACERLAEIESQEQSLRTARESLAAREGKVDLVIESLDERIRVVEERENKFNLFLEGKMREVVLKEEELRMKGEEFAKEVKLLDEKFREREKLKERLKFAENKLEEVRVTIERFKKIAFRENLARESMEKQLQEFEKMKSEFNLFKEEKMREFMSKEQQLSVMSEELVKDAKLRDAQLIKREKKGRKLLKRLELAQDNVEELKKMVHERVKEIDFKEIELNSLRDWVEGRMDEVDSKAKEFEEQEKGIKLKEDNVVCKENELEEKKKELDLKEKHLRSWQTEVEVKQTEIDSAQELNEKRSGELDWREKSLDSVKEFTRSCFREHLSIKRQLRLERDLVEKRARDLEHKEQQLEYRTRELEYKEKQMGDYVKELEFGQQGLSNALNVHLKGEPDDSSDLKFVVKMDGKTLQMFLNDPEKDLELMGDEIFKVLHLSSDPAKLVLDAMEGFYPPHLRKGDVELNVRRTCILLLRQLIKISEKIRPCVREEAIKVASEWKSKMRTNCENSLEVLGFLHLLAAYNLASSFDKDEVLSFLKIVAEHRGTPELCHVLGCVEEITGIVFLSYNLFSNSALCRARCLHSLESVYLLSSMFFSSFLSVKPADYGMVLILHGFPRMVHVFMLYFLFGGNNISEICFVDIDNDGY</sequence>
<dbReference type="InterPro" id="IPR012474">
    <property type="entry name" value="Frigida"/>
</dbReference>
<feature type="coiled-coil region" evidence="6">
    <location>
        <begin position="319"/>
        <end position="346"/>
    </location>
</feature>
<comment type="caution">
    <text evidence="7">The sequence shown here is derived from an EMBL/GenBank/DDBJ whole genome shotgun (WGS) entry which is preliminary data.</text>
</comment>
<feature type="coiled-coil region" evidence="6">
    <location>
        <begin position="382"/>
        <end position="430"/>
    </location>
</feature>
<keyword evidence="3 5" id="KW-0221">Differentiation</keyword>
<evidence type="ECO:0000313" key="7">
    <source>
        <dbReference type="EMBL" id="KAG8389204.1"/>
    </source>
</evidence>
<keyword evidence="2 5" id="KW-0217">Developmental protein</keyword>
<dbReference type="Pfam" id="PF07899">
    <property type="entry name" value="Frigida"/>
    <property type="match status" value="1"/>
</dbReference>